<comment type="function">
    <text evidence="1">Catalytic subunit in the complex catalyzing the transfer of N-acetylglucosamine from UDP-N-acetylglucosamine to phosphatidylinositol, the first step of GPI biosynthesis.</text>
</comment>
<dbReference type="EMBL" id="CP143806">
    <property type="protein sequence ID" value="WVO19157.1"/>
    <property type="molecule type" value="Genomic_DNA"/>
</dbReference>
<feature type="compositionally biased region" description="Polar residues" evidence="7">
    <location>
        <begin position="253"/>
        <end position="267"/>
    </location>
</feature>
<keyword evidence="6" id="KW-0594">Phospholipid biosynthesis</keyword>
<dbReference type="InterPro" id="IPR013234">
    <property type="entry name" value="PIGA_GPI_anchor_biosynthesis"/>
</dbReference>
<protein>
    <recommendedName>
        <fullName evidence="6">1-acyl-sn-glycerol-3-phosphate acyltransferase</fullName>
        <ecNumber evidence="6">2.3.1.51</ecNumber>
    </recommendedName>
</protein>
<keyword evidence="6" id="KW-0444">Lipid biosynthesis</keyword>
<evidence type="ECO:0000313" key="10">
    <source>
        <dbReference type="EMBL" id="WVO19157.1"/>
    </source>
</evidence>
<evidence type="ECO:0000256" key="6">
    <source>
        <dbReference type="RuleBase" id="RU361267"/>
    </source>
</evidence>
<sequence length="794" mass="88221">MWEVIYYLNLTLYTILLLSISFVAVLIAVVCSLTGRRLNTNYYVARTFYHVAGPILGWKFKVEGEQYLWELSGEHGGGKAGEKGRSMVMVGNHQSFVDILYLGRIFPKHAAIMAKKSLQWIPGLGWFMMMSGTVFINRSNNKSAIASLQQAGEEMKRKRISLWIFPEGTRHNSPEPELLKFKKGAFYLAVQAGVPIVPVVCENYNHLFNGKSHFRRGTLRIKVLPPIPTAGLSTADVPKLIEKTRNAMLQTLQEISTPSPATSQTGSPDPLLGRSGRGREGYYTSDLPVPPEGVSSTAEIGAEEEAEAAVEEAVGREEADSGERHAPVFSQNDRADETTATAENVQKSSPKRLAIAMVSDFFFPIIGGVEGHIYSISVELMRRGHKVIVITHSHPDRSGVHYLTPSLKVYYLPYLPIASSASLPNFLLFLPYFRHIILSENIQLVHGHGALSSLAHEAVLHAPLLGVKAVFTDHSLFGFGDAVGVLTNKLLGAALRCVDEVICVSNTGRENTVLRAQLDPSIVSVIPNALEAEHFKPDPSRADPDWITIVVISRLVHRKGIDLLISSAPQICALFPKVRFIVGGDGPKMVELEQMREKYELQGRVELLGRVNPGDVRDVLTKGQIYLSNSLTEAFGISIIEAASAGLFVVATKVGGVPEILPQDMIEFCRADEDDVIRALTHAIHTIQSLRHSPWSAHIRVRDMYSWSRVASRAEIVYLRAMCRPHREIGERMKRYLELGPVFGVVMCCILAVEHYFFWLLEWWNPQDKIQQVVKFQDVERFEDGGKKEGNKSG</sequence>
<dbReference type="SUPFAM" id="SSF53756">
    <property type="entry name" value="UDP-Glycosyltransferase/glycogen phosphorylase"/>
    <property type="match status" value="1"/>
</dbReference>
<feature type="region of interest" description="Disordered" evidence="7">
    <location>
        <begin position="253"/>
        <end position="346"/>
    </location>
</feature>
<dbReference type="Pfam" id="PF08288">
    <property type="entry name" value="PIGA"/>
    <property type="match status" value="1"/>
</dbReference>
<evidence type="ECO:0000256" key="1">
    <source>
        <dbReference type="ARBA" id="ARBA00003265"/>
    </source>
</evidence>
<accession>A0ABZ2ANW4</accession>
<dbReference type="Gene3D" id="3.40.50.2000">
    <property type="entry name" value="Glycogen Phosphorylase B"/>
    <property type="match status" value="2"/>
</dbReference>
<reference evidence="10 11" key="1">
    <citation type="submission" date="2024-01" db="EMBL/GenBank/DDBJ databases">
        <title>Comparative genomics of Cryptococcus and Kwoniella reveals pathogenesis evolution and contrasting modes of karyotype evolution via chromosome fusion or intercentromeric recombination.</title>
        <authorList>
            <person name="Coelho M.A."/>
            <person name="David-Palma M."/>
            <person name="Shea T."/>
            <person name="Bowers K."/>
            <person name="McGinley-Smith S."/>
            <person name="Mohammad A.W."/>
            <person name="Gnirke A."/>
            <person name="Yurkov A.M."/>
            <person name="Nowrousian M."/>
            <person name="Sun S."/>
            <person name="Cuomo C.A."/>
            <person name="Heitman J."/>
        </authorList>
    </citation>
    <scope>NUCLEOTIDE SEQUENCE [LARGE SCALE GENOMIC DNA]</scope>
    <source>
        <strain evidence="10 11">7685027</strain>
    </source>
</reference>
<evidence type="ECO:0000256" key="7">
    <source>
        <dbReference type="SAM" id="MobiDB-lite"/>
    </source>
</evidence>
<evidence type="ECO:0000256" key="8">
    <source>
        <dbReference type="SAM" id="Phobius"/>
    </source>
</evidence>
<dbReference type="InterPro" id="IPR002123">
    <property type="entry name" value="Plipid/glycerol_acylTrfase"/>
</dbReference>
<keyword evidence="3" id="KW-0337">GPI-anchor biosynthesis</keyword>
<dbReference type="SUPFAM" id="SSF69593">
    <property type="entry name" value="Glycerol-3-phosphate (1)-acyltransferase"/>
    <property type="match status" value="1"/>
</dbReference>
<comment type="catalytic activity">
    <reaction evidence="6">
        <text>a 1-acyl-sn-glycero-3-phosphate + an acyl-CoA = a 1,2-diacyl-sn-glycero-3-phosphate + CoA</text>
        <dbReference type="Rhea" id="RHEA:19709"/>
        <dbReference type="ChEBI" id="CHEBI:57287"/>
        <dbReference type="ChEBI" id="CHEBI:57970"/>
        <dbReference type="ChEBI" id="CHEBI:58342"/>
        <dbReference type="ChEBI" id="CHEBI:58608"/>
        <dbReference type="EC" id="2.3.1.51"/>
    </reaction>
</comment>
<keyword evidence="4" id="KW-0328">Glycosyltransferase</keyword>
<evidence type="ECO:0000256" key="5">
    <source>
        <dbReference type="ARBA" id="ARBA00022679"/>
    </source>
</evidence>
<keyword evidence="6" id="KW-0443">Lipid metabolism</keyword>
<keyword evidence="8" id="KW-0472">Membrane</keyword>
<comment type="domain">
    <text evidence="6">The HXXXXD motif is essential for acyltransferase activity and may constitute the binding site for the phosphate moiety of the glycerol-3-phosphate.</text>
</comment>
<gene>
    <name evidence="10" type="ORF">IAS62_000435</name>
</gene>
<dbReference type="NCBIfam" id="TIGR00530">
    <property type="entry name" value="AGP_acyltrn"/>
    <property type="match status" value="1"/>
</dbReference>
<keyword evidence="5 6" id="KW-0808">Transferase</keyword>
<evidence type="ECO:0000256" key="4">
    <source>
        <dbReference type="ARBA" id="ARBA00022676"/>
    </source>
</evidence>
<keyword evidence="8" id="KW-1133">Transmembrane helix</keyword>
<comment type="pathway">
    <text evidence="2">Glycolipid biosynthesis; glycosylphosphatidylinositol-anchor biosynthesis.</text>
</comment>
<dbReference type="InterPro" id="IPR039507">
    <property type="entry name" value="PIG-A/GPI3"/>
</dbReference>
<name>A0ABZ2ANW4_9TREE</name>
<comment type="similarity">
    <text evidence="6">Belongs to the 1-acyl-sn-glycerol-3-phosphate acyltransferase family.</text>
</comment>
<dbReference type="PANTHER" id="PTHR45871:SF1">
    <property type="entry name" value="PHOSPHATIDYLINOSITOL N-ACETYLGLUCOSAMINYLTRANSFERASE SUBUNIT A"/>
    <property type="match status" value="1"/>
</dbReference>
<dbReference type="EC" id="2.3.1.51" evidence="6"/>
<dbReference type="Pfam" id="PF01553">
    <property type="entry name" value="Acyltransferase"/>
    <property type="match status" value="1"/>
</dbReference>
<evidence type="ECO:0000313" key="11">
    <source>
        <dbReference type="Proteomes" id="UP001432216"/>
    </source>
</evidence>
<keyword evidence="11" id="KW-1185">Reference proteome</keyword>
<dbReference type="GeneID" id="89987211"/>
<feature type="transmembrane region" description="Helical" evidence="8">
    <location>
        <begin position="12"/>
        <end position="33"/>
    </location>
</feature>
<feature type="compositionally biased region" description="Acidic residues" evidence="7">
    <location>
        <begin position="301"/>
        <end position="310"/>
    </location>
</feature>
<evidence type="ECO:0000259" key="9">
    <source>
        <dbReference type="SMART" id="SM00563"/>
    </source>
</evidence>
<feature type="domain" description="Phospholipid/glycerol acyltransferase" evidence="9">
    <location>
        <begin position="87"/>
        <end position="204"/>
    </location>
</feature>
<dbReference type="RefSeq" id="XP_064718397.1">
    <property type="nucleotide sequence ID" value="XM_064862325.1"/>
</dbReference>
<feature type="transmembrane region" description="Helical" evidence="8">
    <location>
        <begin position="736"/>
        <end position="759"/>
    </location>
</feature>
<dbReference type="Proteomes" id="UP001432216">
    <property type="component" value="Chromosome 1"/>
</dbReference>
<dbReference type="InterPro" id="IPR001296">
    <property type="entry name" value="Glyco_trans_1"/>
</dbReference>
<evidence type="ECO:0000256" key="3">
    <source>
        <dbReference type="ARBA" id="ARBA00022502"/>
    </source>
</evidence>
<dbReference type="InterPro" id="IPR004552">
    <property type="entry name" value="AGP_acyltrans"/>
</dbReference>
<keyword evidence="8" id="KW-0812">Transmembrane</keyword>
<dbReference type="PANTHER" id="PTHR45871">
    <property type="entry name" value="N-ACETYLGLUCOSAMINYL-PHOSPHATIDYLINOSITOL BIOSYNTHETIC PROTEIN"/>
    <property type="match status" value="1"/>
</dbReference>
<organism evidence="10 11">
    <name type="scientific">Cryptococcus decagattii</name>
    <dbReference type="NCBI Taxonomy" id="1859122"/>
    <lineage>
        <taxon>Eukaryota</taxon>
        <taxon>Fungi</taxon>
        <taxon>Dikarya</taxon>
        <taxon>Basidiomycota</taxon>
        <taxon>Agaricomycotina</taxon>
        <taxon>Tremellomycetes</taxon>
        <taxon>Tremellales</taxon>
        <taxon>Cryptococcaceae</taxon>
        <taxon>Cryptococcus</taxon>
        <taxon>Cryptococcus gattii species complex</taxon>
    </lineage>
</organism>
<proteinExistence type="inferred from homology"/>
<keyword evidence="6" id="KW-1208">Phospholipid metabolism</keyword>
<evidence type="ECO:0000256" key="2">
    <source>
        <dbReference type="ARBA" id="ARBA00004687"/>
    </source>
</evidence>
<dbReference type="Pfam" id="PF00534">
    <property type="entry name" value="Glycos_transf_1"/>
    <property type="match status" value="1"/>
</dbReference>
<dbReference type="CDD" id="cd03796">
    <property type="entry name" value="GT4_PIG-A-like"/>
    <property type="match status" value="1"/>
</dbReference>
<keyword evidence="6" id="KW-0012">Acyltransferase</keyword>
<dbReference type="CDD" id="cd07989">
    <property type="entry name" value="LPLAT_AGPAT-like"/>
    <property type="match status" value="1"/>
</dbReference>
<feature type="compositionally biased region" description="Basic and acidic residues" evidence="7">
    <location>
        <begin position="313"/>
        <end position="326"/>
    </location>
</feature>
<dbReference type="SMART" id="SM00563">
    <property type="entry name" value="PlsC"/>
    <property type="match status" value="1"/>
</dbReference>